<dbReference type="Pfam" id="PF17917">
    <property type="entry name" value="RT_RNaseH"/>
    <property type="match status" value="1"/>
</dbReference>
<evidence type="ECO:0000256" key="2">
    <source>
        <dbReference type="ARBA" id="ARBA00022679"/>
    </source>
</evidence>
<keyword evidence="11" id="KW-0229">DNA integration</keyword>
<evidence type="ECO:0000313" key="18">
    <source>
        <dbReference type="EMBL" id="MBW0498980.1"/>
    </source>
</evidence>
<keyword evidence="9" id="KW-0460">Magnesium</keyword>
<evidence type="ECO:0000256" key="9">
    <source>
        <dbReference type="ARBA" id="ARBA00022842"/>
    </source>
</evidence>
<dbReference type="AlphaFoldDB" id="A0A9Q3DDE0"/>
<keyword evidence="2" id="KW-0808">Transferase</keyword>
<dbReference type="InterPro" id="IPR001584">
    <property type="entry name" value="Integrase_cat-core"/>
</dbReference>
<keyword evidence="13" id="KW-0239">DNA-directed DNA polymerase</keyword>
<keyword evidence="12" id="KW-0695">RNA-directed DNA polymerase</keyword>
<name>A0A9Q3DDE0_9BASI</name>
<keyword evidence="15" id="KW-0233">DNA recombination</keyword>
<dbReference type="SUPFAM" id="SSF53098">
    <property type="entry name" value="Ribonuclease H-like"/>
    <property type="match status" value="1"/>
</dbReference>
<dbReference type="OrthoDB" id="2505288at2759"/>
<keyword evidence="14" id="KW-0238">DNA-binding</keyword>
<feature type="signal peptide" evidence="16">
    <location>
        <begin position="1"/>
        <end position="19"/>
    </location>
</feature>
<evidence type="ECO:0000256" key="6">
    <source>
        <dbReference type="ARBA" id="ARBA00022750"/>
    </source>
</evidence>
<keyword evidence="16" id="KW-0732">Signal</keyword>
<dbReference type="GO" id="GO:0003887">
    <property type="term" value="F:DNA-directed DNA polymerase activity"/>
    <property type="evidence" value="ECO:0007669"/>
    <property type="project" value="UniProtKB-KW"/>
</dbReference>
<protein>
    <recommendedName>
        <fullName evidence="17">Integrase catalytic domain-containing protein</fullName>
    </recommendedName>
</protein>
<evidence type="ECO:0000256" key="7">
    <source>
        <dbReference type="ARBA" id="ARBA00022759"/>
    </source>
</evidence>
<keyword evidence="19" id="KW-1185">Reference proteome</keyword>
<feature type="domain" description="Integrase catalytic" evidence="17">
    <location>
        <begin position="268"/>
        <end position="445"/>
    </location>
</feature>
<keyword evidence="1" id="KW-0645">Protease</keyword>
<keyword evidence="4" id="KW-0540">Nuclease</keyword>
<dbReference type="GO" id="GO:0015074">
    <property type="term" value="P:DNA integration"/>
    <property type="evidence" value="ECO:0007669"/>
    <property type="project" value="UniProtKB-KW"/>
</dbReference>
<dbReference type="Gene3D" id="3.30.420.10">
    <property type="entry name" value="Ribonuclease H-like superfamily/Ribonuclease H"/>
    <property type="match status" value="1"/>
</dbReference>
<comment type="caution">
    <text evidence="18">The sequence shown here is derived from an EMBL/GenBank/DDBJ whole genome shotgun (WGS) entry which is preliminary data.</text>
</comment>
<dbReference type="InterPro" id="IPR012337">
    <property type="entry name" value="RNaseH-like_sf"/>
</dbReference>
<dbReference type="Pfam" id="PF17921">
    <property type="entry name" value="Integrase_H2C2"/>
    <property type="match status" value="1"/>
</dbReference>
<dbReference type="PANTHER" id="PTHR37984:SF5">
    <property type="entry name" value="PROTEIN NYNRIN-LIKE"/>
    <property type="match status" value="1"/>
</dbReference>
<dbReference type="GO" id="GO:0006310">
    <property type="term" value="P:DNA recombination"/>
    <property type="evidence" value="ECO:0007669"/>
    <property type="project" value="UniProtKB-KW"/>
</dbReference>
<dbReference type="GO" id="GO:0003964">
    <property type="term" value="F:RNA-directed DNA polymerase activity"/>
    <property type="evidence" value="ECO:0007669"/>
    <property type="project" value="UniProtKB-KW"/>
</dbReference>
<dbReference type="InterPro" id="IPR041588">
    <property type="entry name" value="Integrase_H2C2"/>
</dbReference>
<dbReference type="Proteomes" id="UP000765509">
    <property type="component" value="Unassembled WGS sequence"/>
</dbReference>
<dbReference type="Gene3D" id="1.10.340.70">
    <property type="match status" value="1"/>
</dbReference>
<dbReference type="PROSITE" id="PS50994">
    <property type="entry name" value="INTEGRASE"/>
    <property type="match status" value="1"/>
</dbReference>
<sequence length="523" mass="60242">MFLVWIIWVILFFLKATRSTKQKSSRFSIGHLQETSNLFNPSMDLIISTTVSSRIIQIKSVCSPVSCFPLNEEALKTDASNYSLGAVLSQVFDSGKHPIEFNSRKLIPEELNYEIHDKELLGIVWTLKRWRVFLLSLSSPFEVLTNHSSLQYFMSSKVLTHNQAHWAEFLSEFHFSITYHPGRLATLLDTSSYWVVVPNDATLELSILQKHHDSPLAGQPGQEKTLKLVKQDFHWSGMTKFIKYYVSSCQQCSRNKNIHHKKFGFCKPLPIPNGAWICLSMDFITQLPLSNYFDSILVIVHRFSKMAVFLPTMSSITSLDLAHLFIKNTFSMHGLPSRIVSDRYSLFVFSFCTNLFQQLKISRDLSTSYHPETDGKTERFFTVYGRDSQFYLAHITQDTPAEKLSTKVQSVQQDVKREIKVAINRFKRYADKIRVSPPVFNPGDMVWLSSKNIKSTRPTKKLFKRLLGPFPILRKVSTHAYHLKLPSQWKSIHPVFHISLLEPVKTSKIPNQHQEPPPTIIIE</sequence>
<reference evidence="18" key="1">
    <citation type="submission" date="2021-03" db="EMBL/GenBank/DDBJ databases">
        <title>Draft genome sequence of rust myrtle Austropuccinia psidii MF-1, a brazilian biotype.</title>
        <authorList>
            <person name="Quecine M.C."/>
            <person name="Pachon D.M.R."/>
            <person name="Bonatelli M.L."/>
            <person name="Correr F.H."/>
            <person name="Franceschini L.M."/>
            <person name="Leite T.F."/>
            <person name="Margarido G.R.A."/>
            <person name="Almeida C.A."/>
            <person name="Ferrarezi J.A."/>
            <person name="Labate C.A."/>
        </authorList>
    </citation>
    <scope>NUCLEOTIDE SEQUENCE</scope>
    <source>
        <strain evidence="18">MF-1</strain>
    </source>
</reference>
<keyword evidence="8" id="KW-0378">Hydrolase</keyword>
<dbReference type="GO" id="GO:0004519">
    <property type="term" value="F:endonuclease activity"/>
    <property type="evidence" value="ECO:0007669"/>
    <property type="project" value="UniProtKB-KW"/>
</dbReference>
<dbReference type="PANTHER" id="PTHR37984">
    <property type="entry name" value="PROTEIN CBG26694"/>
    <property type="match status" value="1"/>
</dbReference>
<dbReference type="InterPro" id="IPR056924">
    <property type="entry name" value="SH3_Tf2-1"/>
</dbReference>
<dbReference type="EMBL" id="AVOT02015019">
    <property type="protein sequence ID" value="MBW0498980.1"/>
    <property type="molecule type" value="Genomic_DNA"/>
</dbReference>
<keyword evidence="6" id="KW-0064">Aspartyl protease</keyword>
<gene>
    <name evidence="18" type="ORF">O181_038695</name>
</gene>
<evidence type="ECO:0000256" key="13">
    <source>
        <dbReference type="ARBA" id="ARBA00022932"/>
    </source>
</evidence>
<organism evidence="18 19">
    <name type="scientific">Austropuccinia psidii MF-1</name>
    <dbReference type="NCBI Taxonomy" id="1389203"/>
    <lineage>
        <taxon>Eukaryota</taxon>
        <taxon>Fungi</taxon>
        <taxon>Dikarya</taxon>
        <taxon>Basidiomycota</taxon>
        <taxon>Pucciniomycotina</taxon>
        <taxon>Pucciniomycetes</taxon>
        <taxon>Pucciniales</taxon>
        <taxon>Sphaerophragmiaceae</taxon>
        <taxon>Austropuccinia</taxon>
    </lineage>
</organism>
<evidence type="ECO:0000256" key="10">
    <source>
        <dbReference type="ARBA" id="ARBA00022884"/>
    </source>
</evidence>
<dbReference type="GO" id="GO:0003723">
    <property type="term" value="F:RNA binding"/>
    <property type="evidence" value="ECO:0007669"/>
    <property type="project" value="UniProtKB-KW"/>
</dbReference>
<evidence type="ECO:0000256" key="4">
    <source>
        <dbReference type="ARBA" id="ARBA00022722"/>
    </source>
</evidence>
<keyword evidence="5" id="KW-0479">Metal-binding</keyword>
<evidence type="ECO:0000256" key="15">
    <source>
        <dbReference type="ARBA" id="ARBA00023172"/>
    </source>
</evidence>
<evidence type="ECO:0000256" key="14">
    <source>
        <dbReference type="ARBA" id="ARBA00023125"/>
    </source>
</evidence>
<proteinExistence type="predicted"/>
<keyword evidence="10" id="KW-0694">RNA-binding</keyword>
<evidence type="ECO:0000256" key="12">
    <source>
        <dbReference type="ARBA" id="ARBA00022918"/>
    </source>
</evidence>
<dbReference type="GO" id="GO:0046872">
    <property type="term" value="F:metal ion binding"/>
    <property type="evidence" value="ECO:0007669"/>
    <property type="project" value="UniProtKB-KW"/>
</dbReference>
<evidence type="ECO:0000256" key="3">
    <source>
        <dbReference type="ARBA" id="ARBA00022695"/>
    </source>
</evidence>
<keyword evidence="3" id="KW-0548">Nucleotidyltransferase</keyword>
<dbReference type="CDD" id="cd09274">
    <property type="entry name" value="RNase_HI_RT_Ty3"/>
    <property type="match status" value="1"/>
</dbReference>
<evidence type="ECO:0000256" key="16">
    <source>
        <dbReference type="SAM" id="SignalP"/>
    </source>
</evidence>
<dbReference type="InterPro" id="IPR036397">
    <property type="entry name" value="RNaseH_sf"/>
</dbReference>
<dbReference type="SUPFAM" id="SSF56672">
    <property type="entry name" value="DNA/RNA polymerases"/>
    <property type="match status" value="1"/>
</dbReference>
<dbReference type="GO" id="GO:0004190">
    <property type="term" value="F:aspartic-type endopeptidase activity"/>
    <property type="evidence" value="ECO:0007669"/>
    <property type="project" value="UniProtKB-KW"/>
</dbReference>
<dbReference type="GO" id="GO:0006508">
    <property type="term" value="P:proteolysis"/>
    <property type="evidence" value="ECO:0007669"/>
    <property type="project" value="UniProtKB-KW"/>
</dbReference>
<feature type="chain" id="PRO_5040291253" description="Integrase catalytic domain-containing protein" evidence="16">
    <location>
        <begin position="20"/>
        <end position="523"/>
    </location>
</feature>
<keyword evidence="7" id="KW-0255">Endonuclease</keyword>
<dbReference type="GO" id="GO:0005634">
    <property type="term" value="C:nucleus"/>
    <property type="evidence" value="ECO:0007669"/>
    <property type="project" value="UniProtKB-ARBA"/>
</dbReference>
<dbReference type="GO" id="GO:0003677">
    <property type="term" value="F:DNA binding"/>
    <property type="evidence" value="ECO:0007669"/>
    <property type="project" value="UniProtKB-KW"/>
</dbReference>
<evidence type="ECO:0000256" key="11">
    <source>
        <dbReference type="ARBA" id="ARBA00022908"/>
    </source>
</evidence>
<dbReference type="InterPro" id="IPR043502">
    <property type="entry name" value="DNA/RNA_pol_sf"/>
</dbReference>
<evidence type="ECO:0000259" key="17">
    <source>
        <dbReference type="PROSITE" id="PS50994"/>
    </source>
</evidence>
<dbReference type="InterPro" id="IPR050951">
    <property type="entry name" value="Retrovirus_Pol_polyprotein"/>
</dbReference>
<dbReference type="InterPro" id="IPR041373">
    <property type="entry name" value="RT_RNaseH"/>
</dbReference>
<accession>A0A9Q3DDE0</accession>
<evidence type="ECO:0000313" key="19">
    <source>
        <dbReference type="Proteomes" id="UP000765509"/>
    </source>
</evidence>
<evidence type="ECO:0000256" key="8">
    <source>
        <dbReference type="ARBA" id="ARBA00022801"/>
    </source>
</evidence>
<dbReference type="Pfam" id="PF24626">
    <property type="entry name" value="SH3_Tf2-1"/>
    <property type="match status" value="1"/>
</dbReference>
<evidence type="ECO:0000256" key="5">
    <source>
        <dbReference type="ARBA" id="ARBA00022723"/>
    </source>
</evidence>
<evidence type="ECO:0000256" key="1">
    <source>
        <dbReference type="ARBA" id="ARBA00022670"/>
    </source>
</evidence>